<dbReference type="Proteomes" id="UP000799302">
    <property type="component" value="Unassembled WGS sequence"/>
</dbReference>
<name>A0A6A6U3V2_9PEZI</name>
<evidence type="ECO:0000313" key="1">
    <source>
        <dbReference type="EMBL" id="KAF2666117.1"/>
    </source>
</evidence>
<reference evidence="1" key="1">
    <citation type="journal article" date="2020" name="Stud. Mycol.">
        <title>101 Dothideomycetes genomes: a test case for predicting lifestyles and emergence of pathogens.</title>
        <authorList>
            <person name="Haridas S."/>
            <person name="Albert R."/>
            <person name="Binder M."/>
            <person name="Bloem J."/>
            <person name="Labutti K."/>
            <person name="Salamov A."/>
            <person name="Andreopoulos B."/>
            <person name="Baker S."/>
            <person name="Barry K."/>
            <person name="Bills G."/>
            <person name="Bluhm B."/>
            <person name="Cannon C."/>
            <person name="Castanera R."/>
            <person name="Culley D."/>
            <person name="Daum C."/>
            <person name="Ezra D."/>
            <person name="Gonzalez J."/>
            <person name="Henrissat B."/>
            <person name="Kuo A."/>
            <person name="Liang C."/>
            <person name="Lipzen A."/>
            <person name="Lutzoni F."/>
            <person name="Magnuson J."/>
            <person name="Mondo S."/>
            <person name="Nolan M."/>
            <person name="Ohm R."/>
            <person name="Pangilinan J."/>
            <person name="Park H.-J."/>
            <person name="Ramirez L."/>
            <person name="Alfaro M."/>
            <person name="Sun H."/>
            <person name="Tritt A."/>
            <person name="Yoshinaga Y."/>
            <person name="Zwiers L.-H."/>
            <person name="Turgeon B."/>
            <person name="Goodwin S."/>
            <person name="Spatafora J."/>
            <person name="Crous P."/>
            <person name="Grigoriev I."/>
        </authorList>
    </citation>
    <scope>NUCLEOTIDE SEQUENCE</scope>
    <source>
        <strain evidence="1">CBS 115976</strain>
    </source>
</reference>
<evidence type="ECO:0000313" key="2">
    <source>
        <dbReference type="Proteomes" id="UP000799302"/>
    </source>
</evidence>
<organism evidence="1 2">
    <name type="scientific">Microthyrium microscopicum</name>
    <dbReference type="NCBI Taxonomy" id="703497"/>
    <lineage>
        <taxon>Eukaryota</taxon>
        <taxon>Fungi</taxon>
        <taxon>Dikarya</taxon>
        <taxon>Ascomycota</taxon>
        <taxon>Pezizomycotina</taxon>
        <taxon>Dothideomycetes</taxon>
        <taxon>Dothideomycetes incertae sedis</taxon>
        <taxon>Microthyriales</taxon>
        <taxon>Microthyriaceae</taxon>
        <taxon>Microthyrium</taxon>
    </lineage>
</organism>
<protein>
    <submittedName>
        <fullName evidence="1">Uncharacterized protein</fullName>
    </submittedName>
</protein>
<sequence>MSGRGKSILIRTSSTPSVTIGLTLSTSPSQLSLSSLSTNSFYVVVTARVIKTPRPGQCITLAKRLSPLASLENRSFADIICSNNSEKKIEIYPINWPHFFFDMNNLREDWEFVTIPPPGKGVFTTQLEVPRDKLEAVDLMEGERYHITLTDKCLGTFWWCYGSLTDLEGIRLRQWESQEDRARERQYEASWKLDEEERIQKYGKGPVSFGEEPQMLAMVPEGEGVEFEVVK</sequence>
<proteinExistence type="predicted"/>
<keyword evidence="2" id="KW-1185">Reference proteome</keyword>
<dbReference type="AlphaFoldDB" id="A0A6A6U3V2"/>
<accession>A0A6A6U3V2</accession>
<gene>
    <name evidence="1" type="ORF">BT63DRAFT_481917</name>
</gene>
<dbReference type="OrthoDB" id="3797892at2759"/>
<dbReference type="EMBL" id="MU004239">
    <property type="protein sequence ID" value="KAF2666117.1"/>
    <property type="molecule type" value="Genomic_DNA"/>
</dbReference>